<protein>
    <submittedName>
        <fullName evidence="1">Uncharacterized protein</fullName>
    </submittedName>
</protein>
<sequence length="123" mass="14193">MVFTHVLVIRGILLSKEEVYGLENGEIDYGDEVQLLMEKYDGLVGQFDIHEWPCCSPLQHERFILGKIVGKYNIIKMYEEIVTSDSIESKYDFDSELELISKGYGFSGSPRNYFLLDNCLYCS</sequence>
<evidence type="ECO:0000313" key="1">
    <source>
        <dbReference type="EMBL" id="QBK85456.1"/>
    </source>
</evidence>
<dbReference type="EMBL" id="MK500327">
    <property type="protein sequence ID" value="QBK85456.1"/>
    <property type="molecule type" value="Genomic_DNA"/>
</dbReference>
<name>A0A481YSK1_9VIRU</name>
<accession>A0A481YSK1</accession>
<gene>
    <name evidence="1" type="ORF">LCMAC101_00430</name>
</gene>
<proteinExistence type="predicted"/>
<reference evidence="1" key="1">
    <citation type="journal article" date="2019" name="MBio">
        <title>Virus Genomes from Deep Sea Sediments Expand the Ocean Megavirome and Support Independent Origins of Viral Gigantism.</title>
        <authorList>
            <person name="Backstrom D."/>
            <person name="Yutin N."/>
            <person name="Jorgensen S.L."/>
            <person name="Dharamshi J."/>
            <person name="Homa F."/>
            <person name="Zaremba-Niedwiedzka K."/>
            <person name="Spang A."/>
            <person name="Wolf Y.I."/>
            <person name="Koonin E.V."/>
            <person name="Ettema T.J."/>
        </authorList>
    </citation>
    <scope>NUCLEOTIDE SEQUENCE</scope>
</reference>
<organism evidence="1">
    <name type="scientific">Marseillevirus LCMAC101</name>
    <dbReference type="NCBI Taxonomy" id="2506602"/>
    <lineage>
        <taxon>Viruses</taxon>
        <taxon>Varidnaviria</taxon>
        <taxon>Bamfordvirae</taxon>
        <taxon>Nucleocytoviricota</taxon>
        <taxon>Megaviricetes</taxon>
        <taxon>Pimascovirales</taxon>
        <taxon>Pimascovirales incertae sedis</taxon>
        <taxon>Marseilleviridae</taxon>
    </lineage>
</organism>